<keyword evidence="1" id="KW-1185">Reference proteome</keyword>
<evidence type="ECO:0000313" key="1">
    <source>
        <dbReference type="Proteomes" id="UP000046395"/>
    </source>
</evidence>
<organism evidence="1 2">
    <name type="scientific">Trichuris muris</name>
    <name type="common">Mouse whipworm</name>
    <dbReference type="NCBI Taxonomy" id="70415"/>
    <lineage>
        <taxon>Eukaryota</taxon>
        <taxon>Metazoa</taxon>
        <taxon>Ecdysozoa</taxon>
        <taxon>Nematoda</taxon>
        <taxon>Enoplea</taxon>
        <taxon>Dorylaimia</taxon>
        <taxon>Trichinellida</taxon>
        <taxon>Trichuridae</taxon>
        <taxon>Trichuris</taxon>
    </lineage>
</organism>
<dbReference type="Proteomes" id="UP000046395">
    <property type="component" value="Unassembled WGS sequence"/>
</dbReference>
<proteinExistence type="predicted"/>
<accession>A0A5S6QHE5</accession>
<protein>
    <submittedName>
        <fullName evidence="2">Uncharacterized protein</fullName>
    </submittedName>
</protein>
<reference evidence="2" key="1">
    <citation type="submission" date="2019-12" db="UniProtKB">
        <authorList>
            <consortium name="WormBaseParasite"/>
        </authorList>
    </citation>
    <scope>IDENTIFICATION</scope>
</reference>
<dbReference type="AlphaFoldDB" id="A0A5S6QHE5"/>
<sequence length="66" mass="7311">MHRIGICLVGNNGLSVKRDATVDNDVEFWAGASFVLGTTEWKILEPVHEAAKEELWLASDTLVELD</sequence>
<dbReference type="WBParaSite" id="TMUE_2000006565.1">
    <property type="protein sequence ID" value="TMUE_2000006565.1"/>
    <property type="gene ID" value="WBGene00299647"/>
</dbReference>
<evidence type="ECO:0000313" key="2">
    <source>
        <dbReference type="WBParaSite" id="TMUE_2000006565.1"/>
    </source>
</evidence>
<name>A0A5S6QHE5_TRIMR</name>